<evidence type="ECO:0000313" key="2">
    <source>
        <dbReference type="Proteomes" id="UP000054324"/>
    </source>
</evidence>
<dbReference type="RefSeq" id="XP_009167688.1">
    <property type="nucleotide sequence ID" value="XM_009169424.1"/>
</dbReference>
<name>A0A074ZNB3_OPIVI</name>
<accession>A0A074ZNB3</accession>
<dbReference type="AlphaFoldDB" id="A0A074ZNB3"/>
<proteinExistence type="predicted"/>
<dbReference type="EMBL" id="KL596696">
    <property type="protein sequence ID" value="KER28601.1"/>
    <property type="molecule type" value="Genomic_DNA"/>
</dbReference>
<dbReference type="CTD" id="20318824"/>
<dbReference type="Proteomes" id="UP000054324">
    <property type="component" value="Unassembled WGS sequence"/>
</dbReference>
<dbReference type="KEGG" id="ovi:T265_04642"/>
<reference evidence="1 2" key="1">
    <citation type="submission" date="2013-11" db="EMBL/GenBank/DDBJ databases">
        <title>Opisthorchis viverrini - life in the bile duct.</title>
        <authorList>
            <person name="Young N.D."/>
            <person name="Nagarajan N."/>
            <person name="Lin S.J."/>
            <person name="Korhonen P.K."/>
            <person name="Jex A.R."/>
            <person name="Hall R.S."/>
            <person name="Safavi-Hemami H."/>
            <person name="Kaewkong W."/>
            <person name="Bertrand D."/>
            <person name="Gao S."/>
            <person name="Seet Q."/>
            <person name="Wongkham S."/>
            <person name="Teh B.T."/>
            <person name="Wongkham C."/>
            <person name="Intapan P.M."/>
            <person name="Maleewong W."/>
            <person name="Yang X."/>
            <person name="Hu M."/>
            <person name="Wang Z."/>
            <person name="Hofmann A."/>
            <person name="Sternberg P.W."/>
            <person name="Tan P."/>
            <person name="Wang J."/>
            <person name="Gasser R.B."/>
        </authorList>
    </citation>
    <scope>NUCLEOTIDE SEQUENCE [LARGE SCALE GENOMIC DNA]</scope>
</reference>
<evidence type="ECO:0000313" key="1">
    <source>
        <dbReference type="EMBL" id="KER28601.1"/>
    </source>
</evidence>
<organism evidence="1 2">
    <name type="scientific">Opisthorchis viverrini</name>
    <name type="common">Southeast Asian liver fluke</name>
    <dbReference type="NCBI Taxonomy" id="6198"/>
    <lineage>
        <taxon>Eukaryota</taxon>
        <taxon>Metazoa</taxon>
        <taxon>Spiralia</taxon>
        <taxon>Lophotrochozoa</taxon>
        <taxon>Platyhelminthes</taxon>
        <taxon>Trematoda</taxon>
        <taxon>Digenea</taxon>
        <taxon>Opisthorchiida</taxon>
        <taxon>Opisthorchiata</taxon>
        <taxon>Opisthorchiidae</taxon>
        <taxon>Opisthorchis</taxon>
    </lineage>
</organism>
<keyword evidence="2" id="KW-1185">Reference proteome</keyword>
<sequence length="158" mass="16913">MHRRTAKKRMFVGIHLNKEVLAQELKTAPTLAELSTAVGESPKFLSVRLDSGGGVDGTGNRFLKCSKQLSIKCQDGVQGQPTSQLEPGCADNGSMSDQSIGKCLRPMGKSSFQSMSGCLAAHLSGGPIPRAGNEFSAQRLLNEQNVFVPESPRCVKHD</sequence>
<protein>
    <submittedName>
        <fullName evidence="1">Uncharacterized protein</fullName>
    </submittedName>
</protein>
<dbReference type="GeneID" id="20318824"/>
<gene>
    <name evidence="1" type="ORF">T265_04642</name>
</gene>